<comment type="caution">
    <text evidence="3">The sequence shown here is derived from an EMBL/GenBank/DDBJ whole genome shotgun (WGS) entry which is preliminary data.</text>
</comment>
<evidence type="ECO:0000256" key="1">
    <source>
        <dbReference type="SAM" id="MobiDB-lite"/>
    </source>
</evidence>
<organism evidence="3 4">
    <name type="scientific">Thalassiosira oceanica</name>
    <name type="common">Marine diatom</name>
    <dbReference type="NCBI Taxonomy" id="159749"/>
    <lineage>
        <taxon>Eukaryota</taxon>
        <taxon>Sar</taxon>
        <taxon>Stramenopiles</taxon>
        <taxon>Ochrophyta</taxon>
        <taxon>Bacillariophyta</taxon>
        <taxon>Coscinodiscophyceae</taxon>
        <taxon>Thalassiosirophycidae</taxon>
        <taxon>Thalassiosirales</taxon>
        <taxon>Thalassiosiraceae</taxon>
        <taxon>Thalassiosira</taxon>
    </lineage>
</organism>
<keyword evidence="2" id="KW-1133">Transmembrane helix</keyword>
<keyword evidence="2" id="KW-0812">Transmembrane</keyword>
<feature type="region of interest" description="Disordered" evidence="1">
    <location>
        <begin position="24"/>
        <end position="53"/>
    </location>
</feature>
<name>K0SMP3_THAOC</name>
<evidence type="ECO:0000313" key="4">
    <source>
        <dbReference type="Proteomes" id="UP000266841"/>
    </source>
</evidence>
<evidence type="ECO:0000256" key="2">
    <source>
        <dbReference type="SAM" id="Phobius"/>
    </source>
</evidence>
<sequence>METGDAPSPTAGSALAAMGAASAVAAGMATPKKKSDSERKVRSLVDEVQPGKT</sequence>
<feature type="non-terminal residue" evidence="3">
    <location>
        <position position="53"/>
    </location>
</feature>
<keyword evidence="4" id="KW-1185">Reference proteome</keyword>
<proteinExistence type="predicted"/>
<accession>K0SMP3</accession>
<evidence type="ECO:0000313" key="3">
    <source>
        <dbReference type="EMBL" id="EJK67583.1"/>
    </source>
</evidence>
<dbReference type="AlphaFoldDB" id="K0SMP3"/>
<protein>
    <submittedName>
        <fullName evidence="3">Uncharacterized protein</fullName>
    </submittedName>
</protein>
<dbReference type="EMBL" id="AGNL01012911">
    <property type="protein sequence ID" value="EJK67583.1"/>
    <property type="molecule type" value="Genomic_DNA"/>
</dbReference>
<dbReference type="Proteomes" id="UP000266841">
    <property type="component" value="Unassembled WGS sequence"/>
</dbReference>
<feature type="compositionally biased region" description="Basic and acidic residues" evidence="1">
    <location>
        <begin position="33"/>
        <end position="45"/>
    </location>
</feature>
<keyword evidence="2" id="KW-0472">Membrane</keyword>
<feature type="transmembrane region" description="Helical" evidence="2">
    <location>
        <begin position="12"/>
        <end position="30"/>
    </location>
</feature>
<gene>
    <name evidence="3" type="ORF">THAOC_11363</name>
</gene>
<reference evidence="3 4" key="1">
    <citation type="journal article" date="2012" name="Genome Biol.">
        <title>Genome and low-iron response of an oceanic diatom adapted to chronic iron limitation.</title>
        <authorList>
            <person name="Lommer M."/>
            <person name="Specht M."/>
            <person name="Roy A.S."/>
            <person name="Kraemer L."/>
            <person name="Andreson R."/>
            <person name="Gutowska M.A."/>
            <person name="Wolf J."/>
            <person name="Bergner S.V."/>
            <person name="Schilhabel M.B."/>
            <person name="Klostermeier U.C."/>
            <person name="Beiko R.G."/>
            <person name="Rosenstiel P."/>
            <person name="Hippler M."/>
            <person name="Laroche J."/>
        </authorList>
    </citation>
    <scope>NUCLEOTIDE SEQUENCE [LARGE SCALE GENOMIC DNA]</scope>
    <source>
        <strain evidence="3 4">CCMP1005</strain>
    </source>
</reference>